<name>A0A399J7J7_9RHOB</name>
<dbReference type="EMBL" id="QWJJ01000001">
    <property type="protein sequence ID" value="RII40497.1"/>
    <property type="molecule type" value="Genomic_DNA"/>
</dbReference>
<organism evidence="1 2">
    <name type="scientific">Pseudooceanicola sediminis</name>
    <dbReference type="NCBI Taxonomy" id="2211117"/>
    <lineage>
        <taxon>Bacteria</taxon>
        <taxon>Pseudomonadati</taxon>
        <taxon>Pseudomonadota</taxon>
        <taxon>Alphaproteobacteria</taxon>
        <taxon>Rhodobacterales</taxon>
        <taxon>Paracoccaceae</taxon>
        <taxon>Pseudooceanicola</taxon>
    </lineage>
</organism>
<evidence type="ECO:0000313" key="2">
    <source>
        <dbReference type="Proteomes" id="UP000265848"/>
    </source>
</evidence>
<accession>A0A399J7J7</accession>
<keyword evidence="2" id="KW-1185">Reference proteome</keyword>
<protein>
    <submittedName>
        <fullName evidence="1">Uncharacterized protein</fullName>
    </submittedName>
</protein>
<dbReference type="Proteomes" id="UP000265848">
    <property type="component" value="Unassembled WGS sequence"/>
</dbReference>
<sequence length="60" mass="6140">MAQGLAVLPGDGAIAIVDRQARLCGVTAATSARRAAPFLFHAAPSLALRRRGAVNPAAWS</sequence>
<reference evidence="1 2" key="1">
    <citation type="submission" date="2018-08" db="EMBL/GenBank/DDBJ databases">
        <title>Pseudooceanicola sediminis CY03 in the family Rhodobacteracea.</title>
        <authorList>
            <person name="Zhang Y.-J."/>
        </authorList>
    </citation>
    <scope>NUCLEOTIDE SEQUENCE [LARGE SCALE GENOMIC DNA]</scope>
    <source>
        <strain evidence="1 2">CY03</strain>
    </source>
</reference>
<dbReference type="AlphaFoldDB" id="A0A399J7J7"/>
<comment type="caution">
    <text evidence="1">The sequence shown here is derived from an EMBL/GenBank/DDBJ whole genome shotgun (WGS) entry which is preliminary data.</text>
</comment>
<gene>
    <name evidence="1" type="ORF">DL237_00280</name>
</gene>
<evidence type="ECO:0000313" key="1">
    <source>
        <dbReference type="EMBL" id="RII40497.1"/>
    </source>
</evidence>
<proteinExistence type="predicted"/>